<dbReference type="Pfam" id="PF03537">
    <property type="entry name" value="Glyco_hydro_114"/>
    <property type="match status" value="1"/>
</dbReference>
<dbReference type="InterPro" id="IPR004352">
    <property type="entry name" value="GH114_TIM-barrel"/>
</dbReference>
<dbReference type="InterPro" id="IPR017853">
    <property type="entry name" value="GH"/>
</dbReference>
<dbReference type="RefSeq" id="WP_194077292.1">
    <property type="nucleotide sequence ID" value="NZ_CP061839.1"/>
</dbReference>
<dbReference type="AlphaFoldDB" id="A0A7S6WR30"/>
<accession>A0A7S6WR30</accession>
<dbReference type="PANTHER" id="PTHR35882">
    <property type="entry name" value="PELA"/>
    <property type="match status" value="1"/>
</dbReference>
<dbReference type="InterPro" id="IPR016062">
    <property type="entry name" value="TM1410-rel"/>
</dbReference>
<evidence type="ECO:0000313" key="3">
    <source>
        <dbReference type="Proteomes" id="UP000593915"/>
    </source>
</evidence>
<dbReference type="PANTHER" id="PTHR35882:SF3">
    <property type="entry name" value="GLYCOSIDE-HYDROLASE FAMILY GH114 TIM-BARREL DOMAIN-CONTAINING PROTEIN"/>
    <property type="match status" value="1"/>
</dbReference>
<proteinExistence type="predicted"/>
<dbReference type="PROSITE" id="PS51257">
    <property type="entry name" value="PROKAR_LIPOPROTEIN"/>
    <property type="match status" value="1"/>
</dbReference>
<reference evidence="2 3" key="1">
    <citation type="submission" date="2020-09" db="EMBL/GenBank/DDBJ databases">
        <title>Characterization of Treponema spp. from bovine digital dermatitis in Korea.</title>
        <authorList>
            <person name="Espiritu H.M."/>
            <person name="Cho Y.I."/>
            <person name="Mamuad L."/>
        </authorList>
    </citation>
    <scope>NUCLEOTIDE SEQUENCE [LARGE SCALE GENOMIC DNA]</scope>
    <source>
        <strain evidence="2 3">KS1</strain>
    </source>
</reference>
<evidence type="ECO:0000259" key="1">
    <source>
        <dbReference type="Pfam" id="PF03537"/>
    </source>
</evidence>
<evidence type="ECO:0000313" key="2">
    <source>
        <dbReference type="EMBL" id="QOW61750.1"/>
    </source>
</evidence>
<dbReference type="Gene3D" id="3.20.20.70">
    <property type="entry name" value="Aldolase class I"/>
    <property type="match status" value="2"/>
</dbReference>
<gene>
    <name evidence="2" type="ORF">IFE08_05090</name>
</gene>
<organism evidence="2 3">
    <name type="scientific">Treponema pedis</name>
    <dbReference type="NCBI Taxonomy" id="409322"/>
    <lineage>
        <taxon>Bacteria</taxon>
        <taxon>Pseudomonadati</taxon>
        <taxon>Spirochaetota</taxon>
        <taxon>Spirochaetia</taxon>
        <taxon>Spirochaetales</taxon>
        <taxon>Treponemataceae</taxon>
        <taxon>Treponema</taxon>
    </lineage>
</organism>
<dbReference type="EMBL" id="CP061839">
    <property type="protein sequence ID" value="QOW61750.1"/>
    <property type="molecule type" value="Genomic_DNA"/>
</dbReference>
<name>A0A7S6WR30_9SPIR</name>
<protein>
    <submittedName>
        <fullName evidence="2">Endo alpha-1,4 polygalactosaminidase</fullName>
    </submittedName>
</protein>
<dbReference type="PRINTS" id="PR01545">
    <property type="entry name" value="THEMAYE10DUF"/>
</dbReference>
<dbReference type="SUPFAM" id="SSF51445">
    <property type="entry name" value="(Trans)glycosidases"/>
    <property type="match status" value="1"/>
</dbReference>
<feature type="domain" description="Glycoside-hydrolase family GH114 TIM-barrel" evidence="1">
    <location>
        <begin position="207"/>
        <end position="325"/>
    </location>
</feature>
<sequence length="330" mass="38720">MKNLKTIIFISIIFTGGLSCENAAFFKPVNYRSEMRRFVKEISQYAKTGKKRFYIVPQNGQELAETVTETNVYTETDYIESIDAVGREDLFYGYTGDNKKTPAFITDSLTRLCNIFKTRKKPVFVTDYCLSHKNADLSYLKNNKMGYISFAANGRALNTVPEYPDAPYNKNNSDITKIEEVKNFLYLINGENYKTKEEFISALEKTDFDLLIIDLFHNEEQFTKREIEKLKLKKSGGKRLVLCYLSIGEAEDYRYYWNPLWKKNKPVWLKNENPDWKGNYKVAYWNKEWKKIIYGASGSYLDKILDSNFDGVYLDIIDAFEYFENNEENR</sequence>
<dbReference type="InterPro" id="IPR013785">
    <property type="entry name" value="Aldolase_TIM"/>
</dbReference>
<dbReference type="Proteomes" id="UP000593915">
    <property type="component" value="Chromosome"/>
</dbReference>